<accession>A0A841HFX0</accession>
<protein>
    <submittedName>
        <fullName evidence="6">AraC-like DNA-binding protein</fullName>
    </submittedName>
</protein>
<evidence type="ECO:0000259" key="5">
    <source>
        <dbReference type="PROSITE" id="PS01124"/>
    </source>
</evidence>
<name>A0A841HFX0_9GAMM</name>
<dbReference type="EMBL" id="JACHHZ010000001">
    <property type="protein sequence ID" value="MBB6091198.1"/>
    <property type="molecule type" value="Genomic_DNA"/>
</dbReference>
<dbReference type="PROSITE" id="PS01124">
    <property type="entry name" value="HTH_ARAC_FAMILY_2"/>
    <property type="match status" value="1"/>
</dbReference>
<evidence type="ECO:0000256" key="1">
    <source>
        <dbReference type="ARBA" id="ARBA00023015"/>
    </source>
</evidence>
<feature type="region of interest" description="Disordered" evidence="4">
    <location>
        <begin position="287"/>
        <end position="320"/>
    </location>
</feature>
<dbReference type="Gene3D" id="1.10.10.60">
    <property type="entry name" value="Homeodomain-like"/>
    <property type="match status" value="2"/>
</dbReference>
<keyword evidence="1" id="KW-0805">Transcription regulation</keyword>
<dbReference type="GO" id="GO:0043565">
    <property type="term" value="F:sequence-specific DNA binding"/>
    <property type="evidence" value="ECO:0007669"/>
    <property type="project" value="InterPro"/>
</dbReference>
<dbReference type="CDD" id="cd06976">
    <property type="entry name" value="cupin_MtlR-like_N"/>
    <property type="match status" value="1"/>
</dbReference>
<reference evidence="6 7" key="1">
    <citation type="submission" date="2020-08" db="EMBL/GenBank/DDBJ databases">
        <title>Genomic Encyclopedia of Type Strains, Phase IV (KMG-IV): sequencing the most valuable type-strain genomes for metagenomic binning, comparative biology and taxonomic classification.</title>
        <authorList>
            <person name="Goeker M."/>
        </authorList>
    </citation>
    <scope>NUCLEOTIDE SEQUENCE [LARGE SCALE GENOMIC DNA]</scope>
    <source>
        <strain evidence="6 7">DSM 26723</strain>
    </source>
</reference>
<evidence type="ECO:0000313" key="6">
    <source>
        <dbReference type="EMBL" id="MBB6091198.1"/>
    </source>
</evidence>
<dbReference type="InterPro" id="IPR018062">
    <property type="entry name" value="HTH_AraC-typ_CS"/>
</dbReference>
<evidence type="ECO:0000313" key="7">
    <source>
        <dbReference type="Proteomes" id="UP000588068"/>
    </source>
</evidence>
<dbReference type="RefSeq" id="WP_184329011.1">
    <property type="nucleotide sequence ID" value="NZ_JACHHZ010000001.1"/>
</dbReference>
<comment type="caution">
    <text evidence="6">The sequence shown here is derived from an EMBL/GenBank/DDBJ whole genome shotgun (WGS) entry which is preliminary data.</text>
</comment>
<dbReference type="GO" id="GO:0003700">
    <property type="term" value="F:DNA-binding transcription factor activity"/>
    <property type="evidence" value="ECO:0007669"/>
    <property type="project" value="InterPro"/>
</dbReference>
<dbReference type="InterPro" id="IPR018060">
    <property type="entry name" value="HTH_AraC"/>
</dbReference>
<proteinExistence type="predicted"/>
<dbReference type="InterPro" id="IPR009057">
    <property type="entry name" value="Homeodomain-like_sf"/>
</dbReference>
<organism evidence="6 7">
    <name type="scientific">Povalibacter uvarum</name>
    <dbReference type="NCBI Taxonomy" id="732238"/>
    <lineage>
        <taxon>Bacteria</taxon>
        <taxon>Pseudomonadati</taxon>
        <taxon>Pseudomonadota</taxon>
        <taxon>Gammaproteobacteria</taxon>
        <taxon>Steroidobacterales</taxon>
        <taxon>Steroidobacteraceae</taxon>
        <taxon>Povalibacter</taxon>
    </lineage>
</organism>
<evidence type="ECO:0000256" key="4">
    <source>
        <dbReference type="SAM" id="MobiDB-lite"/>
    </source>
</evidence>
<sequence length="320" mass="36207">MEPQFENVQTDSESSLCSLWFACASLAADHTWHYHPEFELTWVVRSEGTRFVGDSIEQYRPNDLVLLGPNLPHCWHDGNERRGDDLRSEAVVLQFRPESFGGDFLGLPELAPINKLFRASKCGLHIQGETAERVQVLMKGIFQKTGLVRLMGLLEILQVLAQSPHDLRSLASADYHITNDITQANRQRIERIHRYVRDNLGRDVSQSEIASLVGLTPPAFSRFFRKATGQTFVGFVNILRISEVCRALMETDESITDIAMRCGYNNIANFNRKFLTLKGMNPTQFRDQRNRLTDGQRTSVPGNERGTTPAPRSGRISMAN</sequence>
<dbReference type="SUPFAM" id="SSF51182">
    <property type="entry name" value="RmlC-like cupins"/>
    <property type="match status" value="1"/>
</dbReference>
<dbReference type="PANTHER" id="PTHR43280:SF27">
    <property type="entry name" value="TRANSCRIPTIONAL REGULATOR MTLR"/>
    <property type="match status" value="1"/>
</dbReference>
<dbReference type="Gene3D" id="2.60.120.10">
    <property type="entry name" value="Jelly Rolls"/>
    <property type="match status" value="1"/>
</dbReference>
<dbReference type="SUPFAM" id="SSF46689">
    <property type="entry name" value="Homeodomain-like"/>
    <property type="match status" value="2"/>
</dbReference>
<evidence type="ECO:0000256" key="2">
    <source>
        <dbReference type="ARBA" id="ARBA00023125"/>
    </source>
</evidence>
<dbReference type="InterPro" id="IPR011051">
    <property type="entry name" value="RmlC_Cupin_sf"/>
</dbReference>
<dbReference type="PANTHER" id="PTHR43280">
    <property type="entry name" value="ARAC-FAMILY TRANSCRIPTIONAL REGULATOR"/>
    <property type="match status" value="1"/>
</dbReference>
<dbReference type="SMART" id="SM00342">
    <property type="entry name" value="HTH_ARAC"/>
    <property type="match status" value="1"/>
</dbReference>
<dbReference type="InterPro" id="IPR014710">
    <property type="entry name" value="RmlC-like_jellyroll"/>
</dbReference>
<dbReference type="Pfam" id="PF12833">
    <property type="entry name" value="HTH_18"/>
    <property type="match status" value="1"/>
</dbReference>
<gene>
    <name evidence="6" type="ORF">HNQ60_000044</name>
</gene>
<dbReference type="AlphaFoldDB" id="A0A841HFX0"/>
<dbReference type="Proteomes" id="UP000588068">
    <property type="component" value="Unassembled WGS sequence"/>
</dbReference>
<dbReference type="PROSITE" id="PS00041">
    <property type="entry name" value="HTH_ARAC_FAMILY_1"/>
    <property type="match status" value="1"/>
</dbReference>
<feature type="domain" description="HTH araC/xylS-type" evidence="5">
    <location>
        <begin position="190"/>
        <end position="288"/>
    </location>
</feature>
<keyword evidence="7" id="KW-1185">Reference proteome</keyword>
<keyword evidence="2 6" id="KW-0238">DNA-binding</keyword>
<evidence type="ECO:0000256" key="3">
    <source>
        <dbReference type="ARBA" id="ARBA00023163"/>
    </source>
</evidence>
<keyword evidence="3" id="KW-0804">Transcription</keyword>